<dbReference type="InterPro" id="IPR007632">
    <property type="entry name" value="Anoctamin"/>
</dbReference>
<dbReference type="GO" id="GO:0032541">
    <property type="term" value="C:cortical endoplasmic reticulum"/>
    <property type="evidence" value="ECO:0007669"/>
    <property type="project" value="TreeGrafter"/>
</dbReference>
<gene>
    <name evidence="8" type="ORF">C8A05DRAFT_30463</name>
</gene>
<feature type="domain" description="Anoctamin transmembrane" evidence="6">
    <location>
        <begin position="190"/>
        <end position="665"/>
    </location>
</feature>
<feature type="transmembrane region" description="Helical" evidence="5">
    <location>
        <begin position="450"/>
        <end position="471"/>
    </location>
</feature>
<comment type="subcellular location">
    <subcellularLocation>
        <location evidence="1">Membrane</location>
        <topology evidence="1">Multi-pass membrane protein</topology>
    </subcellularLocation>
</comment>
<dbReference type="Pfam" id="PF20877">
    <property type="entry name" value="Anoctamin_N"/>
    <property type="match status" value="1"/>
</dbReference>
<feature type="domain" description="Anoctamin alpha-beta plait" evidence="7">
    <location>
        <begin position="18"/>
        <end position="157"/>
    </location>
</feature>
<dbReference type="Proteomes" id="UP001303889">
    <property type="component" value="Unassembled WGS sequence"/>
</dbReference>
<evidence type="ECO:0000259" key="7">
    <source>
        <dbReference type="Pfam" id="PF20877"/>
    </source>
</evidence>
<feature type="transmembrane region" description="Helical" evidence="5">
    <location>
        <begin position="231"/>
        <end position="248"/>
    </location>
</feature>
<dbReference type="InterPro" id="IPR049452">
    <property type="entry name" value="Anoctamin_TM"/>
</dbReference>
<keyword evidence="4 5" id="KW-0472">Membrane</keyword>
<feature type="transmembrane region" description="Helical" evidence="5">
    <location>
        <begin position="584"/>
        <end position="605"/>
    </location>
</feature>
<protein>
    <recommendedName>
        <fullName evidence="10">Plasma membrane channel protein</fullName>
    </recommendedName>
</protein>
<evidence type="ECO:0000259" key="6">
    <source>
        <dbReference type="Pfam" id="PF04547"/>
    </source>
</evidence>
<evidence type="ECO:0000313" key="8">
    <source>
        <dbReference type="EMBL" id="KAK3905714.1"/>
    </source>
</evidence>
<dbReference type="GO" id="GO:0005254">
    <property type="term" value="F:chloride channel activity"/>
    <property type="evidence" value="ECO:0007669"/>
    <property type="project" value="TreeGrafter"/>
</dbReference>
<feature type="transmembrane region" description="Helical" evidence="5">
    <location>
        <begin position="305"/>
        <end position="329"/>
    </location>
</feature>
<evidence type="ECO:0000313" key="9">
    <source>
        <dbReference type="Proteomes" id="UP001303889"/>
    </source>
</evidence>
<sequence length="757" mass="84938">MAASPSPDRDKKPQSNFDVDYVIHYTVPANETAEAEASFYQLITSLSAGGFATEVRPGRTASSLLVFLKLASVPHIQSQIYRARLQDWLYGVRPDAPAPSSSSSSDGIKPADLARYFDEDEPVTEAERLRLAYLLITRPRNEGGAGVTPGMGQWRFVKAVFPLHDRAFNRRWIADWSRKYFLDEGDIDRIRDRFGERVAFYFAFLQSYFAFLLFPAAFGFAAWLILGPFSWVYAVVNCLWAVVFFEHWKTKEVDLAVQWGVRGVGKIQHPRPQFQFEREAVDPVTGEIIKVFSPYRRLARQLLQVPFAAACVAALGGVIAGCFAIEIFITEVYNGPFKQYLTFLPTVLLTIFNPTLTALLTRLAERLTDFENYETRDAHQASFVQKIFVINFITSYLGIFLTAFVYVPFGKVLVPYLDVFQLTAQRFTAEGKPVPTKSWQINPDRLTKQVIYFTVTAQIISLATEVIVPWAKRKAFKTVEKVQADLAEKKAGGGVEQQPKDQPEEAAFLKRVREEAELEVYDVTIDYREMVVQFGYLSLFSVVWPLTACSFLVNNWVEARSDAVKIAANCLRPIPWRADSIGPWLDALGFLAWLGSLTSAALVFLFRNGAGAVDVAGVERSPWDISGWALLLAILFAEHGYLLVQMVVRGVVSRLDSPGLQKERAVRFSMRKRMLERMGEWEGGVLASEGEPVVCDGAGGEKITREGLEEDARRMSVGGQGMPEQLFWERQRGAMETVQVGRALIAAVANKTKTGKH</sequence>
<feature type="transmembrane region" description="Helical" evidence="5">
    <location>
        <begin position="198"/>
        <end position="225"/>
    </location>
</feature>
<keyword evidence="2 5" id="KW-0812">Transmembrane</keyword>
<name>A0AAN6MSI3_9PEZI</name>
<evidence type="ECO:0000256" key="5">
    <source>
        <dbReference type="SAM" id="Phobius"/>
    </source>
</evidence>
<accession>A0AAN6MSI3</accession>
<comment type="caution">
    <text evidence="8">The sequence shown here is derived from an EMBL/GenBank/DDBJ whole genome shotgun (WGS) entry which is preliminary data.</text>
</comment>
<keyword evidence="9" id="KW-1185">Reference proteome</keyword>
<evidence type="ECO:0008006" key="10">
    <source>
        <dbReference type="Google" id="ProtNLM"/>
    </source>
</evidence>
<dbReference type="Pfam" id="PF04547">
    <property type="entry name" value="Anoctamin"/>
    <property type="match status" value="1"/>
</dbReference>
<dbReference type="EMBL" id="MU855349">
    <property type="protein sequence ID" value="KAK3905714.1"/>
    <property type="molecule type" value="Genomic_DNA"/>
</dbReference>
<evidence type="ECO:0000256" key="2">
    <source>
        <dbReference type="ARBA" id="ARBA00022692"/>
    </source>
</evidence>
<evidence type="ECO:0000256" key="4">
    <source>
        <dbReference type="ARBA" id="ARBA00023136"/>
    </source>
</evidence>
<reference evidence="8" key="1">
    <citation type="journal article" date="2023" name="Mol. Phylogenet. Evol.">
        <title>Genome-scale phylogeny and comparative genomics of the fungal order Sordariales.</title>
        <authorList>
            <person name="Hensen N."/>
            <person name="Bonometti L."/>
            <person name="Westerberg I."/>
            <person name="Brannstrom I.O."/>
            <person name="Guillou S."/>
            <person name="Cros-Aarteil S."/>
            <person name="Calhoun S."/>
            <person name="Haridas S."/>
            <person name="Kuo A."/>
            <person name="Mondo S."/>
            <person name="Pangilinan J."/>
            <person name="Riley R."/>
            <person name="LaButti K."/>
            <person name="Andreopoulos B."/>
            <person name="Lipzen A."/>
            <person name="Chen C."/>
            <person name="Yan M."/>
            <person name="Daum C."/>
            <person name="Ng V."/>
            <person name="Clum A."/>
            <person name="Steindorff A."/>
            <person name="Ohm R.A."/>
            <person name="Martin F."/>
            <person name="Silar P."/>
            <person name="Natvig D.O."/>
            <person name="Lalanne C."/>
            <person name="Gautier V."/>
            <person name="Ament-Velasquez S.L."/>
            <person name="Kruys A."/>
            <person name="Hutchinson M.I."/>
            <person name="Powell A.J."/>
            <person name="Barry K."/>
            <person name="Miller A.N."/>
            <person name="Grigoriev I.V."/>
            <person name="Debuchy R."/>
            <person name="Gladieux P."/>
            <person name="Hiltunen Thoren M."/>
            <person name="Johannesson H."/>
        </authorList>
    </citation>
    <scope>NUCLEOTIDE SEQUENCE</scope>
    <source>
        <strain evidence="8">CBS 103.79</strain>
    </source>
</reference>
<dbReference type="InterPro" id="IPR049456">
    <property type="entry name" value="Anoctamin_N_fung"/>
</dbReference>
<dbReference type="GO" id="GO:0016020">
    <property type="term" value="C:membrane"/>
    <property type="evidence" value="ECO:0007669"/>
    <property type="project" value="UniProtKB-SubCell"/>
</dbReference>
<proteinExistence type="predicted"/>
<evidence type="ECO:0000256" key="1">
    <source>
        <dbReference type="ARBA" id="ARBA00004141"/>
    </source>
</evidence>
<feature type="transmembrane region" description="Helical" evidence="5">
    <location>
        <begin position="383"/>
        <end position="407"/>
    </location>
</feature>
<dbReference type="PANTHER" id="PTHR12308">
    <property type="entry name" value="ANOCTAMIN"/>
    <property type="match status" value="1"/>
</dbReference>
<dbReference type="AlphaFoldDB" id="A0AAN6MSI3"/>
<keyword evidence="3 5" id="KW-1133">Transmembrane helix</keyword>
<organism evidence="8 9">
    <name type="scientific">Staphylotrichum tortipilum</name>
    <dbReference type="NCBI Taxonomy" id="2831512"/>
    <lineage>
        <taxon>Eukaryota</taxon>
        <taxon>Fungi</taxon>
        <taxon>Dikarya</taxon>
        <taxon>Ascomycota</taxon>
        <taxon>Pezizomycotina</taxon>
        <taxon>Sordariomycetes</taxon>
        <taxon>Sordariomycetidae</taxon>
        <taxon>Sordariales</taxon>
        <taxon>Chaetomiaceae</taxon>
        <taxon>Staphylotrichum</taxon>
    </lineage>
</organism>
<feature type="transmembrane region" description="Helical" evidence="5">
    <location>
        <begin position="625"/>
        <end position="644"/>
    </location>
</feature>
<reference evidence="8" key="2">
    <citation type="submission" date="2023-05" db="EMBL/GenBank/DDBJ databases">
        <authorList>
            <consortium name="Lawrence Berkeley National Laboratory"/>
            <person name="Steindorff A."/>
            <person name="Hensen N."/>
            <person name="Bonometti L."/>
            <person name="Westerberg I."/>
            <person name="Brannstrom I.O."/>
            <person name="Guillou S."/>
            <person name="Cros-Aarteil S."/>
            <person name="Calhoun S."/>
            <person name="Haridas S."/>
            <person name="Kuo A."/>
            <person name="Mondo S."/>
            <person name="Pangilinan J."/>
            <person name="Riley R."/>
            <person name="Labutti K."/>
            <person name="Andreopoulos B."/>
            <person name="Lipzen A."/>
            <person name="Chen C."/>
            <person name="Yanf M."/>
            <person name="Daum C."/>
            <person name="Ng V."/>
            <person name="Clum A."/>
            <person name="Ohm R."/>
            <person name="Martin F."/>
            <person name="Silar P."/>
            <person name="Natvig D."/>
            <person name="Lalanne C."/>
            <person name="Gautier V."/>
            <person name="Ament-Velasquez S.L."/>
            <person name="Kruys A."/>
            <person name="Hutchinson M.I."/>
            <person name="Powell A.J."/>
            <person name="Barry K."/>
            <person name="Miller A.N."/>
            <person name="Grigoriev I.V."/>
            <person name="Debuchy R."/>
            <person name="Gladieux P."/>
            <person name="Thoren M.H."/>
            <person name="Johannesson H."/>
        </authorList>
    </citation>
    <scope>NUCLEOTIDE SEQUENCE</scope>
    <source>
        <strain evidence="8">CBS 103.79</strain>
    </source>
</reference>
<dbReference type="PANTHER" id="PTHR12308:SF73">
    <property type="entry name" value="ANOCTAMIN"/>
    <property type="match status" value="1"/>
</dbReference>
<evidence type="ECO:0000256" key="3">
    <source>
        <dbReference type="ARBA" id="ARBA00022989"/>
    </source>
</evidence>
<feature type="transmembrane region" description="Helical" evidence="5">
    <location>
        <begin position="341"/>
        <end position="363"/>
    </location>
</feature>